<accession>A0A090RXF2</accession>
<sequence>MYKQLAFPLSNFPTFYVCNHSLVMGAVFCIPLHWYKKAIAAERQWQKYVLCGDQQLCV</sequence>
<evidence type="ECO:0000313" key="3">
    <source>
        <dbReference type="Proteomes" id="UP000029228"/>
    </source>
</evidence>
<feature type="transmembrane region" description="Helical" evidence="1">
    <location>
        <begin position="12"/>
        <end position="35"/>
    </location>
</feature>
<dbReference type="Proteomes" id="UP000029228">
    <property type="component" value="Unassembled WGS sequence"/>
</dbReference>
<keyword evidence="1" id="KW-0812">Transmembrane</keyword>
<evidence type="ECO:0000256" key="1">
    <source>
        <dbReference type="SAM" id="Phobius"/>
    </source>
</evidence>
<proteinExistence type="predicted"/>
<reference evidence="2 3" key="2">
    <citation type="submission" date="2014-09" db="EMBL/GenBank/DDBJ databases">
        <authorList>
            <consortium name="NBRP consortium"/>
            <person name="Sawabe T."/>
            <person name="Meirelles P."/>
            <person name="Nakanishi M."/>
            <person name="Sayaka M."/>
            <person name="Hattori M."/>
            <person name="Ohkuma M."/>
        </authorList>
    </citation>
    <scope>NUCLEOTIDE SEQUENCE [LARGE SCALE GENOMIC DNA]</scope>
    <source>
        <strain evidence="3">JCM19235</strain>
    </source>
</reference>
<reference evidence="2 3" key="1">
    <citation type="submission" date="2014-09" db="EMBL/GenBank/DDBJ databases">
        <title>Vibrio maritimus JCM 19235. (C45) whole genome shotgun sequence.</title>
        <authorList>
            <person name="Sawabe T."/>
            <person name="Meirelles P."/>
            <person name="Nakanishi M."/>
            <person name="Sayaka M."/>
            <person name="Hattori M."/>
            <person name="Ohkuma M."/>
        </authorList>
    </citation>
    <scope>NUCLEOTIDE SEQUENCE [LARGE SCALE GENOMIC DNA]</scope>
    <source>
        <strain evidence="3">JCM19235</strain>
    </source>
</reference>
<protein>
    <submittedName>
        <fullName evidence="2">Uncharacterized protein</fullName>
    </submittedName>
</protein>
<evidence type="ECO:0000313" key="2">
    <source>
        <dbReference type="EMBL" id="GAL20140.1"/>
    </source>
</evidence>
<dbReference type="EMBL" id="BBMR01000005">
    <property type="protein sequence ID" value="GAL20140.1"/>
    <property type="molecule type" value="Genomic_DNA"/>
</dbReference>
<keyword evidence="3" id="KW-1185">Reference proteome</keyword>
<organism evidence="2 3">
    <name type="scientific">Vibrio maritimus</name>
    <dbReference type="NCBI Taxonomy" id="990268"/>
    <lineage>
        <taxon>Bacteria</taxon>
        <taxon>Pseudomonadati</taxon>
        <taxon>Pseudomonadota</taxon>
        <taxon>Gammaproteobacteria</taxon>
        <taxon>Vibrionales</taxon>
        <taxon>Vibrionaceae</taxon>
        <taxon>Vibrio</taxon>
    </lineage>
</organism>
<name>A0A090RXF2_9VIBR</name>
<gene>
    <name evidence="2" type="ORF">JCM19235_4340</name>
</gene>
<dbReference type="AlphaFoldDB" id="A0A090RXF2"/>
<keyword evidence="1" id="KW-1133">Transmembrane helix</keyword>
<keyword evidence="1" id="KW-0472">Membrane</keyword>
<comment type="caution">
    <text evidence="2">The sequence shown here is derived from an EMBL/GenBank/DDBJ whole genome shotgun (WGS) entry which is preliminary data.</text>
</comment>